<dbReference type="SUPFAM" id="SSF56672">
    <property type="entry name" value="DNA/RNA polymerases"/>
    <property type="match status" value="1"/>
</dbReference>
<accession>A0A0K0FRM1</accession>
<dbReference type="PANTHER" id="PTHR33064:SF37">
    <property type="entry name" value="RIBONUCLEASE H"/>
    <property type="match status" value="1"/>
</dbReference>
<evidence type="ECO:0000313" key="2">
    <source>
        <dbReference type="Proteomes" id="UP000035680"/>
    </source>
</evidence>
<dbReference type="CDD" id="cd01647">
    <property type="entry name" value="RT_LTR"/>
    <property type="match status" value="1"/>
</dbReference>
<evidence type="ECO:0000313" key="3">
    <source>
        <dbReference type="WBParaSite" id="SVE_1266500.1"/>
    </source>
</evidence>
<evidence type="ECO:0000259" key="1">
    <source>
        <dbReference type="Pfam" id="PF00078"/>
    </source>
</evidence>
<organism evidence="2 3">
    <name type="scientific">Strongyloides venezuelensis</name>
    <name type="common">Threadworm</name>
    <dbReference type="NCBI Taxonomy" id="75913"/>
    <lineage>
        <taxon>Eukaryota</taxon>
        <taxon>Metazoa</taxon>
        <taxon>Ecdysozoa</taxon>
        <taxon>Nematoda</taxon>
        <taxon>Chromadorea</taxon>
        <taxon>Rhabditida</taxon>
        <taxon>Tylenchina</taxon>
        <taxon>Panagrolaimomorpha</taxon>
        <taxon>Strongyloidoidea</taxon>
        <taxon>Strongyloididae</taxon>
        <taxon>Strongyloides</taxon>
    </lineage>
</organism>
<name>A0A0K0FRM1_STRVS</name>
<dbReference type="STRING" id="75913.A0A0K0FRM1"/>
<feature type="domain" description="Reverse transcriptase" evidence="1">
    <location>
        <begin position="262"/>
        <end position="364"/>
    </location>
</feature>
<dbReference type="InterPro" id="IPR043502">
    <property type="entry name" value="DNA/RNA_pol_sf"/>
</dbReference>
<keyword evidence="2" id="KW-1185">Reference proteome</keyword>
<dbReference type="InterPro" id="IPR000477">
    <property type="entry name" value="RT_dom"/>
</dbReference>
<dbReference type="WBParaSite" id="SVE_1266500.1">
    <property type="protein sequence ID" value="SVE_1266500.1"/>
    <property type="gene ID" value="SVE_1266500"/>
</dbReference>
<dbReference type="Gene3D" id="3.30.70.270">
    <property type="match status" value="1"/>
</dbReference>
<dbReference type="Pfam" id="PF00078">
    <property type="entry name" value="RVT_1"/>
    <property type="match status" value="1"/>
</dbReference>
<proteinExistence type="predicted"/>
<protein>
    <submittedName>
        <fullName evidence="3">Reverse transcriptase domain-containing protein</fullName>
    </submittedName>
</protein>
<dbReference type="Gene3D" id="3.10.10.10">
    <property type="entry name" value="HIV Type 1 Reverse Transcriptase, subunit A, domain 1"/>
    <property type="match status" value="1"/>
</dbReference>
<dbReference type="InterPro" id="IPR051320">
    <property type="entry name" value="Viral_Replic_Matur_Polypro"/>
</dbReference>
<reference evidence="3" key="2">
    <citation type="submission" date="2015-08" db="UniProtKB">
        <authorList>
            <consortium name="WormBaseParasite"/>
        </authorList>
    </citation>
    <scope>IDENTIFICATION</scope>
</reference>
<reference evidence="2" key="1">
    <citation type="submission" date="2014-07" db="EMBL/GenBank/DDBJ databases">
        <authorList>
            <person name="Martin A.A"/>
            <person name="De Silva N."/>
        </authorList>
    </citation>
    <scope>NUCLEOTIDE SEQUENCE</scope>
</reference>
<dbReference type="InterPro" id="IPR043128">
    <property type="entry name" value="Rev_trsase/Diguanyl_cyclase"/>
</dbReference>
<dbReference type="PANTHER" id="PTHR33064">
    <property type="entry name" value="POL PROTEIN"/>
    <property type="match status" value="1"/>
</dbReference>
<dbReference type="Proteomes" id="UP000035680">
    <property type="component" value="Unassembled WGS sequence"/>
</dbReference>
<dbReference type="AlphaFoldDB" id="A0A0K0FRM1"/>
<sequence length="390" mass="44900">MNSGFLDTKEDKEVKIKNMEKKILTYKAKNSYDFYVAIRCQDAVKLGFDRRKAVPGICVMANGSIFETLGTLYTRIYFHNFIYLKLEMNVVKNQIMIEKRYSAVLGSDALLACRATTDYLNKRIEIGGRPLFNLDLDDQISGPVVAVRRTNYTKDIADLVENLKKDYVDIISHDKTDIGKCTIESPKLKLINQDFPTIPRYLIPYCRRELVKAQVQRWVESDVIEESTEVEFVMNLVFAIKKGESDRFDRSGSISSQIPVKLEDRKLFGFRDEEGKLYRFKRIPFGLKMGTSIAQMIIDKILYSCREFAFAYVDDIIICSKSGIKEHESQIRMVLDQLRSHCLKINANKSQFFSQELRFPGFTFNEQGMLPNQDVLKAITNIPAAKTLKS</sequence>